<accession>A0ABQ2DT05</accession>
<sequence length="91" mass="9821">MLIAIDYDLKGVIAVADTIKDTAIEAIEQLQSQDLEVIMLTGDNERTAEAIAKQVGISQVIAEVLPKQKAEKVKMVQQQGKQVAMVGDGIN</sequence>
<reference evidence="7" key="1">
    <citation type="journal article" date="2019" name="Int. J. Syst. Evol. Microbiol.">
        <title>The Global Catalogue of Microorganisms (GCM) 10K type strain sequencing project: providing services to taxonomists for standard genome sequencing and annotation.</title>
        <authorList>
            <consortium name="The Broad Institute Genomics Platform"/>
            <consortium name="The Broad Institute Genome Sequencing Center for Infectious Disease"/>
            <person name="Wu L."/>
            <person name="Ma J."/>
        </authorList>
    </citation>
    <scope>NUCLEOTIDE SEQUENCE [LARGE SCALE GENOMIC DNA]</scope>
    <source>
        <strain evidence="7">JCM 30071</strain>
    </source>
</reference>
<dbReference type="InterPro" id="IPR001757">
    <property type="entry name" value="P_typ_ATPase"/>
</dbReference>
<evidence type="ECO:0000256" key="2">
    <source>
        <dbReference type="ARBA" id="ARBA00022692"/>
    </source>
</evidence>
<dbReference type="SUPFAM" id="SSF56784">
    <property type="entry name" value="HAD-like"/>
    <property type="match status" value="1"/>
</dbReference>
<evidence type="ECO:0008006" key="8">
    <source>
        <dbReference type="Google" id="ProtNLM"/>
    </source>
</evidence>
<dbReference type="InterPro" id="IPR023299">
    <property type="entry name" value="ATPase_P-typ_cyto_dom_N"/>
</dbReference>
<evidence type="ECO:0000256" key="3">
    <source>
        <dbReference type="ARBA" id="ARBA00022723"/>
    </source>
</evidence>
<evidence type="ECO:0000313" key="6">
    <source>
        <dbReference type="EMBL" id="GGJ66422.1"/>
    </source>
</evidence>
<dbReference type="PANTHER" id="PTHR46594">
    <property type="entry name" value="P-TYPE CATION-TRANSPORTING ATPASE"/>
    <property type="match status" value="1"/>
</dbReference>
<dbReference type="Gene3D" id="3.40.1110.10">
    <property type="entry name" value="Calcium-transporting ATPase, cytoplasmic domain N"/>
    <property type="match status" value="1"/>
</dbReference>
<gene>
    <name evidence="6" type="ORF">GCM10007111_30550</name>
</gene>
<dbReference type="Proteomes" id="UP000634435">
    <property type="component" value="Unassembled WGS sequence"/>
</dbReference>
<dbReference type="Gene3D" id="3.40.50.1000">
    <property type="entry name" value="HAD superfamily/HAD-like"/>
    <property type="match status" value="1"/>
</dbReference>
<dbReference type="Pfam" id="PF00702">
    <property type="entry name" value="Hydrolase"/>
    <property type="match status" value="1"/>
</dbReference>
<protein>
    <recommendedName>
        <fullName evidence="8">Heavy metal translocating P-type ATPase</fullName>
    </recommendedName>
</protein>
<name>A0ABQ2DT05_9BACI</name>
<evidence type="ECO:0000256" key="5">
    <source>
        <dbReference type="ARBA" id="ARBA00023136"/>
    </source>
</evidence>
<proteinExistence type="predicted"/>
<dbReference type="InterPro" id="IPR023214">
    <property type="entry name" value="HAD_sf"/>
</dbReference>
<keyword evidence="3" id="KW-0479">Metal-binding</keyword>
<evidence type="ECO:0000256" key="4">
    <source>
        <dbReference type="ARBA" id="ARBA00022989"/>
    </source>
</evidence>
<comment type="caution">
    <text evidence="6">The sequence shown here is derived from an EMBL/GenBank/DDBJ whole genome shotgun (WGS) entry which is preliminary data.</text>
</comment>
<evidence type="ECO:0000256" key="1">
    <source>
        <dbReference type="ARBA" id="ARBA00004370"/>
    </source>
</evidence>
<keyword evidence="2" id="KW-0812">Transmembrane</keyword>
<evidence type="ECO:0000313" key="7">
    <source>
        <dbReference type="Proteomes" id="UP000634435"/>
    </source>
</evidence>
<dbReference type="EMBL" id="BMPN01000005">
    <property type="protein sequence ID" value="GGJ66422.1"/>
    <property type="molecule type" value="Genomic_DNA"/>
</dbReference>
<comment type="subcellular location">
    <subcellularLocation>
        <location evidence="1">Membrane</location>
    </subcellularLocation>
</comment>
<dbReference type="InterPro" id="IPR036412">
    <property type="entry name" value="HAD-like_sf"/>
</dbReference>
<dbReference type="PANTHER" id="PTHR46594:SF4">
    <property type="entry name" value="P-TYPE CATION-TRANSPORTING ATPASE"/>
    <property type="match status" value="1"/>
</dbReference>
<keyword evidence="7" id="KW-1185">Reference proteome</keyword>
<organism evidence="6 7">
    <name type="scientific">Virgibacillus kapii</name>
    <dbReference type="NCBI Taxonomy" id="1638645"/>
    <lineage>
        <taxon>Bacteria</taxon>
        <taxon>Bacillati</taxon>
        <taxon>Bacillota</taxon>
        <taxon>Bacilli</taxon>
        <taxon>Bacillales</taxon>
        <taxon>Bacillaceae</taxon>
        <taxon>Virgibacillus</taxon>
    </lineage>
</organism>
<dbReference type="NCBIfam" id="TIGR01494">
    <property type="entry name" value="ATPase_P-type"/>
    <property type="match status" value="1"/>
</dbReference>
<keyword evidence="4" id="KW-1133">Transmembrane helix</keyword>
<keyword evidence="5" id="KW-0472">Membrane</keyword>